<keyword evidence="2" id="KW-1185">Reference proteome</keyword>
<protein>
    <submittedName>
        <fullName evidence="1">Uncharacterized protein</fullName>
    </submittedName>
</protein>
<dbReference type="Proteomes" id="UP001287356">
    <property type="component" value="Unassembled WGS sequence"/>
</dbReference>
<comment type="caution">
    <text evidence="1">The sequence shown here is derived from an EMBL/GenBank/DDBJ whole genome shotgun (WGS) entry which is preliminary data.</text>
</comment>
<dbReference type="EMBL" id="JAULSN010000007">
    <property type="protein sequence ID" value="KAK3367284.1"/>
    <property type="molecule type" value="Genomic_DNA"/>
</dbReference>
<sequence length="171" mass="19706">MGFDCGFDIFPALEPTEENKRAYRAFLNEIIAKYQDTYDKEGRRDDGKVLELPGDPQAKWPHPHSIRFMVGECPSVPANPNHCGYFLRFSSKVSGRLTRCAGPYILSICDIARRYFGHKVHFWHELNESGAEWQCGGCYDWNEVHDMGKELEALTDGKTTSIQYEELRDQH</sequence>
<gene>
    <name evidence="1" type="ORF">B0T24DRAFT_535228</name>
</gene>
<evidence type="ECO:0000313" key="2">
    <source>
        <dbReference type="Proteomes" id="UP001287356"/>
    </source>
</evidence>
<accession>A0AAE0JZJ8</accession>
<organism evidence="1 2">
    <name type="scientific">Lasiosphaeria ovina</name>
    <dbReference type="NCBI Taxonomy" id="92902"/>
    <lineage>
        <taxon>Eukaryota</taxon>
        <taxon>Fungi</taxon>
        <taxon>Dikarya</taxon>
        <taxon>Ascomycota</taxon>
        <taxon>Pezizomycotina</taxon>
        <taxon>Sordariomycetes</taxon>
        <taxon>Sordariomycetidae</taxon>
        <taxon>Sordariales</taxon>
        <taxon>Lasiosphaeriaceae</taxon>
        <taxon>Lasiosphaeria</taxon>
    </lineage>
</organism>
<name>A0AAE0JZJ8_9PEZI</name>
<dbReference type="AlphaFoldDB" id="A0AAE0JZJ8"/>
<proteinExistence type="predicted"/>
<reference evidence="1" key="2">
    <citation type="submission" date="2023-06" db="EMBL/GenBank/DDBJ databases">
        <authorList>
            <consortium name="Lawrence Berkeley National Laboratory"/>
            <person name="Haridas S."/>
            <person name="Hensen N."/>
            <person name="Bonometti L."/>
            <person name="Westerberg I."/>
            <person name="Brannstrom I.O."/>
            <person name="Guillou S."/>
            <person name="Cros-Aarteil S."/>
            <person name="Calhoun S."/>
            <person name="Kuo A."/>
            <person name="Mondo S."/>
            <person name="Pangilinan J."/>
            <person name="Riley R."/>
            <person name="Labutti K."/>
            <person name="Andreopoulos B."/>
            <person name="Lipzen A."/>
            <person name="Chen C."/>
            <person name="Yanf M."/>
            <person name="Daum C."/>
            <person name="Ng V."/>
            <person name="Clum A."/>
            <person name="Steindorff A."/>
            <person name="Ohm R."/>
            <person name="Martin F."/>
            <person name="Silar P."/>
            <person name="Natvig D."/>
            <person name="Lalanne C."/>
            <person name="Gautier V."/>
            <person name="Ament-Velasquez S.L."/>
            <person name="Kruys A."/>
            <person name="Hutchinson M.I."/>
            <person name="Powell A.J."/>
            <person name="Barry K."/>
            <person name="Miller A.N."/>
            <person name="Grigoriev I.V."/>
            <person name="Debuchy R."/>
            <person name="Gladieux P."/>
            <person name="Thoren M.H."/>
            <person name="Johannesson H."/>
        </authorList>
    </citation>
    <scope>NUCLEOTIDE SEQUENCE</scope>
    <source>
        <strain evidence="1">CBS 958.72</strain>
    </source>
</reference>
<reference evidence="1" key="1">
    <citation type="journal article" date="2023" name="Mol. Phylogenet. Evol.">
        <title>Genome-scale phylogeny and comparative genomics of the fungal order Sordariales.</title>
        <authorList>
            <person name="Hensen N."/>
            <person name="Bonometti L."/>
            <person name="Westerberg I."/>
            <person name="Brannstrom I.O."/>
            <person name="Guillou S."/>
            <person name="Cros-Aarteil S."/>
            <person name="Calhoun S."/>
            <person name="Haridas S."/>
            <person name="Kuo A."/>
            <person name="Mondo S."/>
            <person name="Pangilinan J."/>
            <person name="Riley R."/>
            <person name="LaButti K."/>
            <person name="Andreopoulos B."/>
            <person name="Lipzen A."/>
            <person name="Chen C."/>
            <person name="Yan M."/>
            <person name="Daum C."/>
            <person name="Ng V."/>
            <person name="Clum A."/>
            <person name="Steindorff A."/>
            <person name="Ohm R.A."/>
            <person name="Martin F."/>
            <person name="Silar P."/>
            <person name="Natvig D.O."/>
            <person name="Lalanne C."/>
            <person name="Gautier V."/>
            <person name="Ament-Velasquez S.L."/>
            <person name="Kruys A."/>
            <person name="Hutchinson M.I."/>
            <person name="Powell A.J."/>
            <person name="Barry K."/>
            <person name="Miller A.N."/>
            <person name="Grigoriev I.V."/>
            <person name="Debuchy R."/>
            <person name="Gladieux P."/>
            <person name="Hiltunen Thoren M."/>
            <person name="Johannesson H."/>
        </authorList>
    </citation>
    <scope>NUCLEOTIDE SEQUENCE</scope>
    <source>
        <strain evidence="1">CBS 958.72</strain>
    </source>
</reference>
<evidence type="ECO:0000313" key="1">
    <source>
        <dbReference type="EMBL" id="KAK3367284.1"/>
    </source>
</evidence>